<dbReference type="InterPro" id="IPR038610">
    <property type="entry name" value="FliK-like_C_sf"/>
</dbReference>
<keyword evidence="4" id="KW-1185">Reference proteome</keyword>
<feature type="region of interest" description="Disordered" evidence="1">
    <location>
        <begin position="305"/>
        <end position="325"/>
    </location>
</feature>
<dbReference type="EMBL" id="JACOQH010000002">
    <property type="protein sequence ID" value="MBC5753061.1"/>
    <property type="molecule type" value="Genomic_DNA"/>
</dbReference>
<proteinExistence type="predicted"/>
<feature type="compositionally biased region" description="Basic and acidic residues" evidence="1">
    <location>
        <begin position="214"/>
        <end position="234"/>
    </location>
</feature>
<dbReference type="Pfam" id="PF02120">
    <property type="entry name" value="Flg_hook"/>
    <property type="match status" value="1"/>
</dbReference>
<feature type="region of interest" description="Disordered" evidence="1">
    <location>
        <begin position="426"/>
        <end position="471"/>
    </location>
</feature>
<dbReference type="InterPro" id="IPR021136">
    <property type="entry name" value="Flagellar_hook_control-like_C"/>
</dbReference>
<keyword evidence="3" id="KW-0282">Flagellum</keyword>
<dbReference type="RefSeq" id="WP_186981674.1">
    <property type="nucleotide sequence ID" value="NZ_JACOQH010000002.1"/>
</dbReference>
<reference evidence="3 4" key="1">
    <citation type="submission" date="2020-08" db="EMBL/GenBank/DDBJ databases">
        <title>Genome public.</title>
        <authorList>
            <person name="Liu C."/>
            <person name="Sun Q."/>
        </authorList>
    </citation>
    <scope>NUCLEOTIDE SEQUENCE [LARGE SCALE GENOMIC DNA]</scope>
    <source>
        <strain evidence="3 4">BX0805</strain>
    </source>
</reference>
<accession>A0ABR7I7Y8</accession>
<feature type="compositionally biased region" description="Basic and acidic residues" evidence="1">
    <location>
        <begin position="432"/>
        <end position="446"/>
    </location>
</feature>
<feature type="region of interest" description="Disordered" evidence="1">
    <location>
        <begin position="196"/>
        <end position="292"/>
    </location>
</feature>
<dbReference type="Gene3D" id="3.30.750.140">
    <property type="match status" value="1"/>
</dbReference>
<dbReference type="InterPro" id="IPR052563">
    <property type="entry name" value="FliK"/>
</dbReference>
<sequence>MASEISNVAGLFCVDSTASVIPADKNTKVQNDFSTFLNTGSFGQNVAQNYKTDANAATAGATYDRYQYKAGAAIKSASDNGISAEKISEVKDKLGTFAEDVKNVLKEELGVTDEQIKDAMAVLGMQVTDLMDSKNLAALVTELTGCDNPMQLLMTEGFQEIMGSMEEISSALLDELGMSKEEFLAACDEILAQNTEPVSEDVSAEPPAAETEVATEKAADVTAKTEPETDRTEVAQKTLTETAGTEKAAPKQEETTQTKQPVEEPEAETATGKTADSDGQETTDLDFSDETENSDADAYMNSQTHVTEQHIQQPARADAPETANRTPVQAYVDVQDIMEQISTYTRVMSAGDTNVLEMQLNPENLGKIYIHVTEKAGTITAQIAATNENVREALQAQVADLKTNLNQQGIKVDAVEVTIENHEFEQNLEQNAGREQKRAEQEEEQRSAGNRRNINLADPGSLDGTMTEEESLTAKIMQENGNQMDITA</sequence>
<name>A0ABR7I7Y8_9FIRM</name>
<dbReference type="PANTHER" id="PTHR37533">
    <property type="entry name" value="FLAGELLAR HOOK-LENGTH CONTROL PROTEIN"/>
    <property type="match status" value="1"/>
</dbReference>
<keyword evidence="3" id="KW-0969">Cilium</keyword>
<evidence type="ECO:0000256" key="1">
    <source>
        <dbReference type="SAM" id="MobiDB-lite"/>
    </source>
</evidence>
<gene>
    <name evidence="3" type="ORF">H8Z76_03300</name>
</gene>
<evidence type="ECO:0000313" key="4">
    <source>
        <dbReference type="Proteomes" id="UP000621540"/>
    </source>
</evidence>
<dbReference type="CDD" id="cd17470">
    <property type="entry name" value="T3SS_Flik_C"/>
    <property type="match status" value="1"/>
</dbReference>
<feature type="compositionally biased region" description="Acidic residues" evidence="1">
    <location>
        <begin position="278"/>
        <end position="292"/>
    </location>
</feature>
<dbReference type="PANTHER" id="PTHR37533:SF2">
    <property type="entry name" value="FLAGELLAR HOOK-LENGTH CONTROL PROTEIN"/>
    <property type="match status" value="1"/>
</dbReference>
<evidence type="ECO:0000313" key="3">
    <source>
        <dbReference type="EMBL" id="MBC5753061.1"/>
    </source>
</evidence>
<comment type="caution">
    <text evidence="3">The sequence shown here is derived from an EMBL/GenBank/DDBJ whole genome shotgun (WGS) entry which is preliminary data.</text>
</comment>
<feature type="domain" description="Flagellar hook-length control protein-like C-terminal" evidence="2">
    <location>
        <begin position="347"/>
        <end position="421"/>
    </location>
</feature>
<protein>
    <submittedName>
        <fullName evidence="3">Flagellar hook-length control protein FliK</fullName>
    </submittedName>
</protein>
<organism evidence="3 4">
    <name type="scientific">Roseburia yibonii</name>
    <dbReference type="NCBI Taxonomy" id="2763063"/>
    <lineage>
        <taxon>Bacteria</taxon>
        <taxon>Bacillati</taxon>
        <taxon>Bacillota</taxon>
        <taxon>Clostridia</taxon>
        <taxon>Lachnospirales</taxon>
        <taxon>Lachnospiraceae</taxon>
        <taxon>Roseburia</taxon>
    </lineage>
</organism>
<keyword evidence="3" id="KW-0966">Cell projection</keyword>
<evidence type="ECO:0000259" key="2">
    <source>
        <dbReference type="Pfam" id="PF02120"/>
    </source>
</evidence>
<dbReference type="Proteomes" id="UP000621540">
    <property type="component" value="Unassembled WGS sequence"/>
</dbReference>